<feature type="region of interest" description="Disordered" evidence="5">
    <location>
        <begin position="1"/>
        <end position="36"/>
    </location>
</feature>
<name>A0A849BMR8_9ACTN</name>
<comment type="subcellular location">
    <subcellularLocation>
        <location evidence="1">Cell membrane</location>
        <topology evidence="1">Multi-pass membrane protein</topology>
    </subcellularLocation>
</comment>
<gene>
    <name evidence="8" type="ORF">HLB09_06105</name>
</gene>
<evidence type="ECO:0000256" key="5">
    <source>
        <dbReference type="SAM" id="MobiDB-lite"/>
    </source>
</evidence>
<dbReference type="InterPro" id="IPR011701">
    <property type="entry name" value="MFS"/>
</dbReference>
<dbReference type="EMBL" id="JABEMA010000059">
    <property type="protein sequence ID" value="NNH22675.1"/>
    <property type="molecule type" value="Genomic_DNA"/>
</dbReference>
<feature type="domain" description="Major facilitator superfamily (MFS) profile" evidence="7">
    <location>
        <begin position="45"/>
        <end position="416"/>
    </location>
</feature>
<protein>
    <submittedName>
        <fullName evidence="8">MFS transporter</fullName>
    </submittedName>
</protein>
<dbReference type="PRINTS" id="PR01035">
    <property type="entry name" value="TCRTETA"/>
</dbReference>
<comment type="caution">
    <text evidence="8">The sequence shown here is derived from an EMBL/GenBank/DDBJ whole genome shotgun (WGS) entry which is preliminary data.</text>
</comment>
<feature type="transmembrane region" description="Helical" evidence="6">
    <location>
        <begin position="362"/>
        <end position="380"/>
    </location>
</feature>
<dbReference type="GO" id="GO:0022857">
    <property type="term" value="F:transmembrane transporter activity"/>
    <property type="evidence" value="ECO:0007669"/>
    <property type="project" value="InterPro"/>
</dbReference>
<dbReference type="InterPro" id="IPR020846">
    <property type="entry name" value="MFS_dom"/>
</dbReference>
<dbReference type="Pfam" id="PF07690">
    <property type="entry name" value="MFS_1"/>
    <property type="match status" value="1"/>
</dbReference>
<feature type="transmembrane region" description="Helical" evidence="6">
    <location>
        <begin position="392"/>
        <end position="411"/>
    </location>
</feature>
<feature type="transmembrane region" description="Helical" evidence="6">
    <location>
        <begin position="199"/>
        <end position="220"/>
    </location>
</feature>
<evidence type="ECO:0000256" key="1">
    <source>
        <dbReference type="ARBA" id="ARBA00004651"/>
    </source>
</evidence>
<evidence type="ECO:0000256" key="6">
    <source>
        <dbReference type="SAM" id="Phobius"/>
    </source>
</evidence>
<feature type="transmembrane region" description="Helical" evidence="6">
    <location>
        <begin position="304"/>
        <end position="322"/>
    </location>
</feature>
<dbReference type="PANTHER" id="PTHR43683:SF1">
    <property type="entry name" value="MULTIDRUG EFFLUX PROTEIN YFMO"/>
    <property type="match status" value="1"/>
</dbReference>
<evidence type="ECO:0000259" key="7">
    <source>
        <dbReference type="PROSITE" id="PS50850"/>
    </source>
</evidence>
<dbReference type="InterPro" id="IPR053200">
    <property type="entry name" value="YfmO-like"/>
</dbReference>
<dbReference type="AlphaFoldDB" id="A0A849BMR8"/>
<dbReference type="InterPro" id="IPR036259">
    <property type="entry name" value="MFS_trans_sf"/>
</dbReference>
<dbReference type="SUPFAM" id="SSF103473">
    <property type="entry name" value="MFS general substrate transporter"/>
    <property type="match status" value="1"/>
</dbReference>
<keyword evidence="2 6" id="KW-0812">Transmembrane</keyword>
<dbReference type="RefSeq" id="WP_171202512.1">
    <property type="nucleotide sequence ID" value="NZ_BAAANP010000001.1"/>
</dbReference>
<sequence>MAPEPSTTGTTPATTTPATTTSAAGAGAATPHDGGGGGVLHQPRAVWAVAAACVIAFMGIGLVDPILKPIGEELDASPSQVSLLFTSYMAVTGLAMLVTGTISSRIGPKRTLLGGLALVVVFSALAGSSGTIGEIVGFRAGWGLGNALFIATALATIVGASSGGVAGAIILYEAALGIGIATGPLLGGLLGGVSWRGPFFGVAVLMAVAVVAVAVFLPEVPKPARATTPLDPFRALRHRGLLAVAVTALLYNVGFFTLLAYTPFPLDLGIYAVGLVFFGWGACLALSSVLLAPRLQRRVGTVPGILLALGLFAVDLAVMALLTGSQAVLAVCVVLAGIPLGLVNTLITEAVMLVAPVERSTASAAYSFVRFGGGAVAPWLAGRLGESLSPHVPFAVGAAAVLVGVLVLAASRRHLGRLPGRATAPGAEVPPAVQAQAVTVGEAS</sequence>
<dbReference type="GO" id="GO:0005886">
    <property type="term" value="C:plasma membrane"/>
    <property type="evidence" value="ECO:0007669"/>
    <property type="project" value="UniProtKB-SubCell"/>
</dbReference>
<dbReference type="PROSITE" id="PS50850">
    <property type="entry name" value="MFS"/>
    <property type="match status" value="1"/>
</dbReference>
<evidence type="ECO:0000256" key="2">
    <source>
        <dbReference type="ARBA" id="ARBA00022692"/>
    </source>
</evidence>
<feature type="transmembrane region" description="Helical" evidence="6">
    <location>
        <begin position="170"/>
        <end position="193"/>
    </location>
</feature>
<feature type="transmembrane region" description="Helical" evidence="6">
    <location>
        <begin position="328"/>
        <end position="355"/>
    </location>
</feature>
<dbReference type="CDD" id="cd17474">
    <property type="entry name" value="MFS_YfmO_like"/>
    <property type="match status" value="1"/>
</dbReference>
<evidence type="ECO:0000256" key="4">
    <source>
        <dbReference type="ARBA" id="ARBA00023136"/>
    </source>
</evidence>
<keyword evidence="4 6" id="KW-0472">Membrane</keyword>
<dbReference type="PANTHER" id="PTHR43683">
    <property type="entry name" value="MULTIDRUG EFFLUX PROTEIN YFMO"/>
    <property type="match status" value="1"/>
</dbReference>
<feature type="transmembrane region" description="Helical" evidence="6">
    <location>
        <begin position="45"/>
        <end position="63"/>
    </location>
</feature>
<proteinExistence type="predicted"/>
<feature type="transmembrane region" description="Helical" evidence="6">
    <location>
        <begin position="241"/>
        <end position="262"/>
    </location>
</feature>
<reference evidence="8 9" key="1">
    <citation type="submission" date="2020-05" db="EMBL/GenBank/DDBJ databases">
        <title>MicrobeNet Type strains.</title>
        <authorList>
            <person name="Nicholson A.C."/>
        </authorList>
    </citation>
    <scope>NUCLEOTIDE SEQUENCE [LARGE SCALE GENOMIC DNA]</scope>
    <source>
        <strain evidence="8 9">JCM 14547</strain>
    </source>
</reference>
<feature type="compositionally biased region" description="Low complexity" evidence="5">
    <location>
        <begin position="1"/>
        <end position="32"/>
    </location>
</feature>
<evidence type="ECO:0000313" key="8">
    <source>
        <dbReference type="EMBL" id="NNH22675.1"/>
    </source>
</evidence>
<feature type="transmembrane region" description="Helical" evidence="6">
    <location>
        <begin position="268"/>
        <end position="292"/>
    </location>
</feature>
<evidence type="ECO:0000256" key="3">
    <source>
        <dbReference type="ARBA" id="ARBA00022989"/>
    </source>
</evidence>
<evidence type="ECO:0000313" key="9">
    <source>
        <dbReference type="Proteomes" id="UP000555552"/>
    </source>
</evidence>
<organism evidence="8 9">
    <name type="scientific">Pseudokineococcus marinus</name>
    <dbReference type="NCBI Taxonomy" id="351215"/>
    <lineage>
        <taxon>Bacteria</taxon>
        <taxon>Bacillati</taxon>
        <taxon>Actinomycetota</taxon>
        <taxon>Actinomycetes</taxon>
        <taxon>Kineosporiales</taxon>
        <taxon>Kineosporiaceae</taxon>
        <taxon>Pseudokineococcus</taxon>
    </lineage>
</organism>
<feature type="transmembrane region" description="Helical" evidence="6">
    <location>
        <begin position="83"/>
        <end position="100"/>
    </location>
</feature>
<dbReference type="Proteomes" id="UP000555552">
    <property type="component" value="Unassembled WGS sequence"/>
</dbReference>
<keyword evidence="9" id="KW-1185">Reference proteome</keyword>
<dbReference type="InterPro" id="IPR001958">
    <property type="entry name" value="Tet-R_TetA/multi-R_MdtG-like"/>
</dbReference>
<dbReference type="Gene3D" id="1.20.1250.20">
    <property type="entry name" value="MFS general substrate transporter like domains"/>
    <property type="match status" value="1"/>
</dbReference>
<accession>A0A849BMR8</accession>
<keyword evidence="3 6" id="KW-1133">Transmembrane helix</keyword>
<feature type="transmembrane region" description="Helical" evidence="6">
    <location>
        <begin position="112"/>
        <end position="132"/>
    </location>
</feature>